<keyword evidence="1" id="KW-0282">Flagellum</keyword>
<organism evidence="1">
    <name type="scientific">Thermosulfurimonas dismutans</name>
    <dbReference type="NCBI Taxonomy" id="999894"/>
    <lineage>
        <taxon>Bacteria</taxon>
        <taxon>Pseudomonadati</taxon>
        <taxon>Thermodesulfobacteriota</taxon>
        <taxon>Thermodesulfobacteria</taxon>
        <taxon>Thermodesulfobacteriales</taxon>
        <taxon>Thermodesulfobacteriaceae</taxon>
        <taxon>Thermosulfurimonas</taxon>
    </lineage>
</organism>
<gene>
    <name evidence="1" type="ORF">ENJ40_00055</name>
</gene>
<dbReference type="Proteomes" id="UP000886043">
    <property type="component" value="Unassembled WGS sequence"/>
</dbReference>
<name>A0A7C3CJC1_9BACT</name>
<dbReference type="AlphaFoldDB" id="A0A7C3CJC1"/>
<comment type="caution">
    <text evidence="1">The sequence shown here is derived from an EMBL/GenBank/DDBJ whole genome shotgun (WGS) entry which is preliminary data.</text>
</comment>
<reference evidence="1" key="1">
    <citation type="journal article" date="2020" name="mSystems">
        <title>Genome- and Community-Level Interaction Insights into Carbon Utilization and Element Cycling Functions of Hydrothermarchaeota in Hydrothermal Sediment.</title>
        <authorList>
            <person name="Zhou Z."/>
            <person name="Liu Y."/>
            <person name="Xu W."/>
            <person name="Pan J."/>
            <person name="Luo Z.H."/>
            <person name="Li M."/>
        </authorList>
    </citation>
    <scope>NUCLEOTIDE SEQUENCE [LARGE SCALE GENOMIC DNA]</scope>
    <source>
        <strain evidence="1">HyVt-483</strain>
    </source>
</reference>
<accession>A0A7C3CJC1</accession>
<dbReference type="EMBL" id="DRMH01000002">
    <property type="protein sequence ID" value="HFC96836.1"/>
    <property type="molecule type" value="Genomic_DNA"/>
</dbReference>
<protein>
    <submittedName>
        <fullName evidence="1">Flagellar basal body-associated FliL family protein</fullName>
    </submittedName>
</protein>
<keyword evidence="1" id="KW-0966">Cell projection</keyword>
<proteinExistence type="predicted"/>
<sequence length="175" mass="20445">MSRYLKVLVPLFLVSVALLLILKWTAVKNFVIRWRGGPRKSPSLIRALPFDVLREGERKRIRDYLYNLQKKLTPTQILIPEIAGRPRGAPLGKYVRVSVVVEARDRKAAAYLRANQGRLATLILDSIENFSYEQLRSRQAVWKFKEELARRIFFYYGDKIRDISIVQFEIHQTKG</sequence>
<evidence type="ECO:0000313" key="1">
    <source>
        <dbReference type="EMBL" id="HFC96836.1"/>
    </source>
</evidence>
<keyword evidence="1" id="KW-0969">Cilium</keyword>